<evidence type="ECO:0000313" key="3">
    <source>
        <dbReference type="EMBL" id="PNF16927.1"/>
    </source>
</evidence>
<feature type="compositionally biased region" description="Acidic residues" evidence="1">
    <location>
        <begin position="279"/>
        <end position="290"/>
    </location>
</feature>
<keyword evidence="4" id="KW-1185">Reference proteome</keyword>
<dbReference type="Proteomes" id="UP000235965">
    <property type="component" value="Unassembled WGS sequence"/>
</dbReference>
<keyword evidence="2" id="KW-0472">Membrane</keyword>
<dbReference type="PANTHER" id="PTHR13950:SF9">
    <property type="entry name" value="RABCONNECTIN-3A"/>
    <property type="match status" value="1"/>
</dbReference>
<dbReference type="GO" id="GO:0007035">
    <property type="term" value="P:vacuolar acidification"/>
    <property type="evidence" value="ECO:0007669"/>
    <property type="project" value="TreeGrafter"/>
</dbReference>
<dbReference type="EMBL" id="NEVH01024532">
    <property type="protein sequence ID" value="PNF16927.1"/>
    <property type="molecule type" value="Genomic_DNA"/>
</dbReference>
<dbReference type="GO" id="GO:0043291">
    <property type="term" value="C:RAVE complex"/>
    <property type="evidence" value="ECO:0007669"/>
    <property type="project" value="TreeGrafter"/>
</dbReference>
<evidence type="ECO:0000256" key="1">
    <source>
        <dbReference type="SAM" id="MobiDB-lite"/>
    </source>
</evidence>
<organism evidence="3 4">
    <name type="scientific">Cryptotermes secundus</name>
    <dbReference type="NCBI Taxonomy" id="105785"/>
    <lineage>
        <taxon>Eukaryota</taxon>
        <taxon>Metazoa</taxon>
        <taxon>Ecdysozoa</taxon>
        <taxon>Arthropoda</taxon>
        <taxon>Hexapoda</taxon>
        <taxon>Insecta</taxon>
        <taxon>Pterygota</taxon>
        <taxon>Neoptera</taxon>
        <taxon>Polyneoptera</taxon>
        <taxon>Dictyoptera</taxon>
        <taxon>Blattodea</taxon>
        <taxon>Blattoidea</taxon>
        <taxon>Termitoidae</taxon>
        <taxon>Kalotermitidae</taxon>
        <taxon>Cryptotermitinae</taxon>
        <taxon>Cryptotermes</taxon>
    </lineage>
</organism>
<feature type="transmembrane region" description="Helical" evidence="2">
    <location>
        <begin position="121"/>
        <end position="142"/>
    </location>
</feature>
<feature type="compositionally biased region" description="Polar residues" evidence="1">
    <location>
        <begin position="560"/>
        <end position="573"/>
    </location>
</feature>
<evidence type="ECO:0000313" key="4">
    <source>
        <dbReference type="Proteomes" id="UP000235965"/>
    </source>
</evidence>
<keyword evidence="2" id="KW-0812">Transmembrane</keyword>
<dbReference type="OrthoDB" id="342131at2759"/>
<sequence>MLQTIVELRSPPVPSRTHFSEVFVLRDLAVALSACIYQSLCDSDTFSVKQQTDNFQSFGLESLAHLNVVCPSSHLIASHTRRRRYSSDEPLQVTTHPCKWPGVTNLRALLAREKDEDTPRLSVLLCEAFVATYMSLIVYALATCDSLILYRLAGQKFSNQTWAMLFGGGVKKLLKVAASNNSATQSQGSLEREPSGGSEGGVWTTMTSLTKQRVRLNMKLLGQFTSQPGTPLMKEDKPTYREQFVPPEMSMVSYFLIKPQLPAEAECVDYDSADSAVSDLDDEEEEEDVFEGTSTNPKAPDRENTEHSNPSSYSWCVMRLAIMKLVQHQLQDFLSVAGIEMQELPVCSPLIHSTLRVVTQWQDMLNEELDLRRPPPADYIPGCFVETSASGPAIHKYRSLLEKCNTPFQPKHASAAPVRRLWSFLVRQEQVQDIFIRAVFGKRRSMSSTMDTPSATDGMKMTEDKGSDSGTSLPEPVRIIHKEQDSISAFCLNQVNAGLLALATPREVQEMDITLLLELPSWLEDECEFDIMNLTREPETLPASSFLVIQTAADRPMLAQSSSAVQNYGNNPSSPQPGLGGQTGRGASVMKGLNFPGSHDPQFCQFVIDRSRHLLKP</sequence>
<dbReference type="PANTHER" id="PTHR13950">
    <property type="entry name" value="RABCONNECTIN-RELATED"/>
    <property type="match status" value="1"/>
</dbReference>
<evidence type="ECO:0000256" key="2">
    <source>
        <dbReference type="SAM" id="Phobius"/>
    </source>
</evidence>
<keyword evidence="2" id="KW-1133">Transmembrane helix</keyword>
<protein>
    <submittedName>
        <fullName evidence="3">Uncharacterized protein</fullName>
    </submittedName>
</protein>
<name>A0A2J7PKQ4_9NEOP</name>
<feature type="region of interest" description="Disordered" evidence="1">
    <location>
        <begin position="183"/>
        <end position="202"/>
    </location>
</feature>
<proteinExistence type="predicted"/>
<gene>
    <name evidence="3" type="ORF">B7P43_G03692</name>
</gene>
<comment type="caution">
    <text evidence="3">The sequence shown here is derived from an EMBL/GenBank/DDBJ whole genome shotgun (WGS) entry which is preliminary data.</text>
</comment>
<accession>A0A2J7PKQ4</accession>
<dbReference type="InterPro" id="IPR052208">
    <property type="entry name" value="DmX-like/RAVE_component"/>
</dbReference>
<feature type="region of interest" description="Disordered" evidence="1">
    <location>
        <begin position="560"/>
        <end position="592"/>
    </location>
</feature>
<dbReference type="AlphaFoldDB" id="A0A2J7PKQ4"/>
<feature type="region of interest" description="Disordered" evidence="1">
    <location>
        <begin position="446"/>
        <end position="473"/>
    </location>
</feature>
<feature type="non-terminal residue" evidence="3">
    <location>
        <position position="617"/>
    </location>
</feature>
<feature type="compositionally biased region" description="Polar residues" evidence="1">
    <location>
        <begin position="446"/>
        <end position="455"/>
    </location>
</feature>
<reference evidence="3 4" key="1">
    <citation type="submission" date="2017-12" db="EMBL/GenBank/DDBJ databases">
        <title>Hemimetabolous genomes reveal molecular basis of termite eusociality.</title>
        <authorList>
            <person name="Harrison M.C."/>
            <person name="Jongepier E."/>
            <person name="Robertson H.M."/>
            <person name="Arning N."/>
            <person name="Bitard-Feildel T."/>
            <person name="Chao H."/>
            <person name="Childers C.P."/>
            <person name="Dinh H."/>
            <person name="Doddapaneni H."/>
            <person name="Dugan S."/>
            <person name="Gowin J."/>
            <person name="Greiner C."/>
            <person name="Han Y."/>
            <person name="Hu H."/>
            <person name="Hughes D.S.T."/>
            <person name="Huylmans A.-K."/>
            <person name="Kemena C."/>
            <person name="Kremer L.P.M."/>
            <person name="Lee S.L."/>
            <person name="Lopez-Ezquerra A."/>
            <person name="Mallet L."/>
            <person name="Monroy-Kuhn J.M."/>
            <person name="Moser A."/>
            <person name="Murali S.C."/>
            <person name="Muzny D.M."/>
            <person name="Otani S."/>
            <person name="Piulachs M.-D."/>
            <person name="Poelchau M."/>
            <person name="Qu J."/>
            <person name="Schaub F."/>
            <person name="Wada-Katsumata A."/>
            <person name="Worley K.C."/>
            <person name="Xie Q."/>
            <person name="Ylla G."/>
            <person name="Poulsen M."/>
            <person name="Gibbs R.A."/>
            <person name="Schal C."/>
            <person name="Richards S."/>
            <person name="Belles X."/>
            <person name="Korb J."/>
            <person name="Bornberg-Bauer E."/>
        </authorList>
    </citation>
    <scope>NUCLEOTIDE SEQUENCE [LARGE SCALE GENOMIC DNA]</scope>
    <source>
        <tissue evidence="3">Whole body</tissue>
    </source>
</reference>
<feature type="region of interest" description="Disordered" evidence="1">
    <location>
        <begin position="275"/>
        <end position="310"/>
    </location>
</feature>